<evidence type="ECO:0000313" key="2">
    <source>
        <dbReference type="EMBL" id="RAU23837.1"/>
    </source>
</evidence>
<accession>A0A364P3V7</accession>
<dbReference type="Pfam" id="PF01865">
    <property type="entry name" value="PhoU_div"/>
    <property type="match status" value="1"/>
</dbReference>
<dbReference type="EMBL" id="PGTO01000001">
    <property type="protein sequence ID" value="RAU23837.1"/>
    <property type="molecule type" value="Genomic_DNA"/>
</dbReference>
<reference evidence="2 3" key="1">
    <citation type="submission" date="2017-11" db="EMBL/GenBank/DDBJ databases">
        <title>Draft genome sequence of magnetotactic bacterium Magnetospirillum kuznetsovii LBB-42.</title>
        <authorList>
            <person name="Grouzdev D.S."/>
            <person name="Rysina M.S."/>
            <person name="Baslerov R.V."/>
            <person name="Koziaeva V."/>
        </authorList>
    </citation>
    <scope>NUCLEOTIDE SEQUENCE [LARGE SCALE GENOMIC DNA]</scope>
    <source>
        <strain evidence="2 3">LBB-42</strain>
    </source>
</reference>
<dbReference type="InterPro" id="IPR038078">
    <property type="entry name" value="PhoU-like_sf"/>
</dbReference>
<comment type="similarity">
    <text evidence="1">Belongs to the UPF0111 family.</text>
</comment>
<keyword evidence="3" id="KW-1185">Reference proteome</keyword>
<dbReference type="PANTHER" id="PTHR37298:SF1">
    <property type="entry name" value="UPF0111 PROTEIN YKAA"/>
    <property type="match status" value="1"/>
</dbReference>
<comment type="caution">
    <text evidence="2">The sequence shown here is derived from an EMBL/GenBank/DDBJ whole genome shotgun (WGS) entry which is preliminary data.</text>
</comment>
<dbReference type="RefSeq" id="WP_112142067.1">
    <property type="nucleotide sequence ID" value="NZ_PGTO01000001.1"/>
</dbReference>
<dbReference type="PANTHER" id="PTHR37298">
    <property type="entry name" value="UPF0111 PROTEIN YKAA"/>
    <property type="match status" value="1"/>
</dbReference>
<proteinExistence type="inferred from homology"/>
<dbReference type="Gene3D" id="1.20.58.220">
    <property type="entry name" value="Phosphate transport system protein phou homolog 2, domain 2"/>
    <property type="match status" value="1"/>
</dbReference>
<dbReference type="OrthoDB" id="9797568at2"/>
<dbReference type="AlphaFoldDB" id="A0A364P3V7"/>
<gene>
    <name evidence="2" type="ORF">CU669_01760</name>
</gene>
<dbReference type="InterPro" id="IPR018445">
    <property type="entry name" value="Put_Phosphate_transp_reg"/>
</dbReference>
<dbReference type="Proteomes" id="UP000251075">
    <property type="component" value="Unassembled WGS sequence"/>
</dbReference>
<evidence type="ECO:0000256" key="1">
    <source>
        <dbReference type="ARBA" id="ARBA00008591"/>
    </source>
</evidence>
<evidence type="ECO:0000313" key="3">
    <source>
        <dbReference type="Proteomes" id="UP000251075"/>
    </source>
</evidence>
<sequence length="213" mass="24364">MFFRLFRSLMPKEEKFVELFIEHSVKIHAAAKELELLMADGADMDRHFKAICAFEGEADMITRQTLQALHRSFITPFDRDQIHRLITTMDDTVDSIEEAAQRIDLYGVRTFTPDMRALATGIVECAHLLTKSIPLLREVSRNAGAINELCDAIGRQESAADKRQHEGLRTLFASEKDPVTLITRKEIYQRLEKVSDRFDDVANVIETIVIEQV</sequence>
<name>A0A364P3V7_9PROT</name>
<protein>
    <submittedName>
        <fullName evidence="2">DUF47 domain-containing protein</fullName>
    </submittedName>
</protein>
<organism evidence="2 3">
    <name type="scientific">Paramagnetospirillum kuznetsovii</name>
    <dbReference type="NCBI Taxonomy" id="2053833"/>
    <lineage>
        <taxon>Bacteria</taxon>
        <taxon>Pseudomonadati</taxon>
        <taxon>Pseudomonadota</taxon>
        <taxon>Alphaproteobacteria</taxon>
        <taxon>Rhodospirillales</taxon>
        <taxon>Magnetospirillaceae</taxon>
        <taxon>Paramagnetospirillum</taxon>
    </lineage>
</organism>
<dbReference type="InterPro" id="IPR052912">
    <property type="entry name" value="UPF0111_domain"/>
</dbReference>